<dbReference type="InterPro" id="IPR001789">
    <property type="entry name" value="Sig_transdc_resp-reg_receiver"/>
</dbReference>
<dbReference type="PROSITE" id="PS00688">
    <property type="entry name" value="SIGMA54_INTERACT_3"/>
    <property type="match status" value="1"/>
</dbReference>
<dbReference type="PRINTS" id="PR01590">
    <property type="entry name" value="HTHFIS"/>
</dbReference>
<dbReference type="Gene3D" id="1.10.8.60">
    <property type="match status" value="1"/>
</dbReference>
<evidence type="ECO:0000259" key="8">
    <source>
        <dbReference type="PROSITE" id="PS50110"/>
    </source>
</evidence>
<dbReference type="PROSITE" id="PS00676">
    <property type="entry name" value="SIGMA54_INTERACT_2"/>
    <property type="match status" value="1"/>
</dbReference>
<dbReference type="Pfam" id="PF02954">
    <property type="entry name" value="HTH_8"/>
    <property type="match status" value="1"/>
</dbReference>
<keyword evidence="1" id="KW-0547">Nucleotide-binding</keyword>
<dbReference type="SMART" id="SM00382">
    <property type="entry name" value="AAA"/>
    <property type="match status" value="1"/>
</dbReference>
<sequence length="450" mass="51702">MMTESILIIDDEVLTLNNLKRALEKEGYEILLADSGETGLKIFQEHYPNLVLVDLMLPGIDGIEVLKRIKEIDENIVVIMITAYEIIEKAVQSMKLGAYDYLLKPFKITDLKISIKRALELQKLRLKVTETIETEKGKYYFDKIVARSKKMIEVKNIARRIAILDKTTVLIQGESGVGKELLARAIHYNSPRADKPFVEINCAAIPENLLESELFGYEPGAFTDARRRKIGILEKADKGTVFLDEIADMPLQLQAKILKVLEEQSFVRLGGVNPIKVDLRIIAATNKNLKKEIEQGNFREDLFYRLNVVPIYVPPLRERKDDIIPLTLNFIQEFNRELHRSYKGISEPAAKVFIEYDWPGNVRELRNAVERIMALHITEEIKLEHIPNELKLSRIPIIENIMPENKFVTIEELEKEYIREVLKFTGGNKSQAAKILGIHLTSLLRKLKEM</sequence>
<dbReference type="Gene3D" id="3.40.50.300">
    <property type="entry name" value="P-loop containing nucleotide triphosphate hydrolases"/>
    <property type="match status" value="1"/>
</dbReference>
<gene>
    <name evidence="9" type="ORF">ENP86_07665</name>
</gene>
<dbReference type="InterPro" id="IPR009057">
    <property type="entry name" value="Homeodomain-like_sf"/>
</dbReference>
<dbReference type="GO" id="GO:0005524">
    <property type="term" value="F:ATP binding"/>
    <property type="evidence" value="ECO:0007669"/>
    <property type="project" value="UniProtKB-KW"/>
</dbReference>
<dbReference type="InterPro" id="IPR027417">
    <property type="entry name" value="P-loop_NTPase"/>
</dbReference>
<feature type="modified residue" description="4-aspartylphosphate" evidence="6">
    <location>
        <position position="54"/>
    </location>
</feature>
<proteinExistence type="predicted"/>
<feature type="domain" description="Response regulatory" evidence="8">
    <location>
        <begin position="5"/>
        <end position="119"/>
    </location>
</feature>
<dbReference type="SUPFAM" id="SSF52540">
    <property type="entry name" value="P-loop containing nucleoside triphosphate hydrolases"/>
    <property type="match status" value="1"/>
</dbReference>
<dbReference type="SUPFAM" id="SSF46689">
    <property type="entry name" value="Homeodomain-like"/>
    <property type="match status" value="1"/>
</dbReference>
<dbReference type="AlphaFoldDB" id="A0A7V0Z673"/>
<dbReference type="PANTHER" id="PTHR32071:SF113">
    <property type="entry name" value="ALGINATE BIOSYNTHESIS TRANSCRIPTIONAL REGULATORY PROTEIN ALGB"/>
    <property type="match status" value="1"/>
</dbReference>
<dbReference type="InterPro" id="IPR025944">
    <property type="entry name" value="Sigma_54_int_dom_CS"/>
</dbReference>
<dbReference type="InterPro" id="IPR025943">
    <property type="entry name" value="Sigma_54_int_dom_ATP-bd_2"/>
</dbReference>
<dbReference type="PROSITE" id="PS50110">
    <property type="entry name" value="RESPONSE_REGULATORY"/>
    <property type="match status" value="1"/>
</dbReference>
<comment type="caution">
    <text evidence="9">The sequence shown here is derived from an EMBL/GenBank/DDBJ whole genome shotgun (WGS) entry which is preliminary data.</text>
</comment>
<dbReference type="GO" id="GO:0006355">
    <property type="term" value="P:regulation of DNA-templated transcription"/>
    <property type="evidence" value="ECO:0007669"/>
    <property type="project" value="InterPro"/>
</dbReference>
<dbReference type="SMART" id="SM00448">
    <property type="entry name" value="REC"/>
    <property type="match status" value="1"/>
</dbReference>
<dbReference type="Gene3D" id="3.40.50.2300">
    <property type="match status" value="1"/>
</dbReference>
<evidence type="ECO:0000256" key="1">
    <source>
        <dbReference type="ARBA" id="ARBA00022741"/>
    </source>
</evidence>
<dbReference type="Pfam" id="PF25601">
    <property type="entry name" value="AAA_lid_14"/>
    <property type="match status" value="1"/>
</dbReference>
<accession>A0A7V0Z673</accession>
<feature type="domain" description="Sigma-54 factor interaction" evidence="7">
    <location>
        <begin position="144"/>
        <end position="374"/>
    </location>
</feature>
<evidence type="ECO:0000313" key="9">
    <source>
        <dbReference type="EMBL" id="HDY59411.1"/>
    </source>
</evidence>
<dbReference type="Pfam" id="PF00158">
    <property type="entry name" value="Sigma54_activat"/>
    <property type="match status" value="1"/>
</dbReference>
<dbReference type="InterPro" id="IPR003593">
    <property type="entry name" value="AAA+_ATPase"/>
</dbReference>
<protein>
    <submittedName>
        <fullName evidence="9">Sigma-54-dependent Fis family transcriptional regulator</fullName>
    </submittedName>
</protein>
<dbReference type="InterPro" id="IPR002197">
    <property type="entry name" value="HTH_Fis"/>
</dbReference>
<dbReference type="CDD" id="cd00009">
    <property type="entry name" value="AAA"/>
    <property type="match status" value="1"/>
</dbReference>
<reference evidence="9" key="1">
    <citation type="journal article" date="2020" name="mSystems">
        <title>Genome- and Community-Level Interaction Insights into Carbon Utilization and Element Cycling Functions of Hydrothermarchaeota in Hydrothermal Sediment.</title>
        <authorList>
            <person name="Zhou Z."/>
            <person name="Liu Y."/>
            <person name="Xu W."/>
            <person name="Pan J."/>
            <person name="Luo Z.H."/>
            <person name="Li M."/>
        </authorList>
    </citation>
    <scope>NUCLEOTIDE SEQUENCE [LARGE SCALE GENOMIC DNA]</scope>
    <source>
        <strain evidence="9">SpSt-258</strain>
    </source>
</reference>
<dbReference type="InterPro" id="IPR025662">
    <property type="entry name" value="Sigma_54_int_dom_ATP-bd_1"/>
</dbReference>
<keyword evidence="5" id="KW-0804">Transcription</keyword>
<evidence type="ECO:0000256" key="3">
    <source>
        <dbReference type="ARBA" id="ARBA00023015"/>
    </source>
</evidence>
<evidence type="ECO:0000259" key="7">
    <source>
        <dbReference type="PROSITE" id="PS50045"/>
    </source>
</evidence>
<keyword evidence="4" id="KW-0238">DNA-binding</keyword>
<dbReference type="InterPro" id="IPR058031">
    <property type="entry name" value="AAA_lid_NorR"/>
</dbReference>
<keyword evidence="3" id="KW-0805">Transcription regulation</keyword>
<evidence type="ECO:0000256" key="2">
    <source>
        <dbReference type="ARBA" id="ARBA00022840"/>
    </source>
</evidence>
<dbReference type="EMBL" id="DSKY01000020">
    <property type="protein sequence ID" value="HDY59411.1"/>
    <property type="molecule type" value="Genomic_DNA"/>
</dbReference>
<dbReference type="SUPFAM" id="SSF52172">
    <property type="entry name" value="CheY-like"/>
    <property type="match status" value="1"/>
</dbReference>
<organism evidence="9">
    <name type="scientific">candidate division WOR-3 bacterium</name>
    <dbReference type="NCBI Taxonomy" id="2052148"/>
    <lineage>
        <taxon>Bacteria</taxon>
        <taxon>Bacteria division WOR-3</taxon>
    </lineage>
</organism>
<evidence type="ECO:0000256" key="4">
    <source>
        <dbReference type="ARBA" id="ARBA00023125"/>
    </source>
</evidence>
<name>A0A7V0Z673_UNCW3</name>
<dbReference type="FunFam" id="3.40.50.300:FF:000006">
    <property type="entry name" value="DNA-binding transcriptional regulator NtrC"/>
    <property type="match status" value="1"/>
</dbReference>
<dbReference type="GO" id="GO:0043565">
    <property type="term" value="F:sequence-specific DNA binding"/>
    <property type="evidence" value="ECO:0007669"/>
    <property type="project" value="InterPro"/>
</dbReference>
<dbReference type="GO" id="GO:0000160">
    <property type="term" value="P:phosphorelay signal transduction system"/>
    <property type="evidence" value="ECO:0007669"/>
    <property type="project" value="InterPro"/>
</dbReference>
<dbReference type="Pfam" id="PF00072">
    <property type="entry name" value="Response_reg"/>
    <property type="match status" value="1"/>
</dbReference>
<keyword evidence="6" id="KW-0597">Phosphoprotein</keyword>
<dbReference type="PROSITE" id="PS50045">
    <property type="entry name" value="SIGMA54_INTERACT_4"/>
    <property type="match status" value="1"/>
</dbReference>
<dbReference type="InterPro" id="IPR002078">
    <property type="entry name" value="Sigma_54_int"/>
</dbReference>
<evidence type="ECO:0000256" key="6">
    <source>
        <dbReference type="PROSITE-ProRule" id="PRU00169"/>
    </source>
</evidence>
<dbReference type="InterPro" id="IPR011006">
    <property type="entry name" value="CheY-like_superfamily"/>
</dbReference>
<dbReference type="PANTHER" id="PTHR32071">
    <property type="entry name" value="TRANSCRIPTIONAL REGULATORY PROTEIN"/>
    <property type="match status" value="1"/>
</dbReference>
<dbReference type="Gene3D" id="1.10.10.60">
    <property type="entry name" value="Homeodomain-like"/>
    <property type="match status" value="1"/>
</dbReference>
<dbReference type="PROSITE" id="PS00675">
    <property type="entry name" value="SIGMA54_INTERACT_1"/>
    <property type="match status" value="1"/>
</dbReference>
<keyword evidence="2" id="KW-0067">ATP-binding</keyword>
<evidence type="ECO:0000256" key="5">
    <source>
        <dbReference type="ARBA" id="ARBA00023163"/>
    </source>
</evidence>